<protein>
    <recommendedName>
        <fullName evidence="5">Glycosyltransferase</fullName>
        <ecNumber evidence="5">2.4.1.-</ecNumber>
    </recommendedName>
</protein>
<dbReference type="AlphaFoldDB" id="W9S8X3"/>
<accession>W9S8X3</accession>
<keyword evidence="2 4" id="KW-0328">Glycosyltransferase</keyword>
<dbReference type="GO" id="GO:0035251">
    <property type="term" value="F:UDP-glucosyltransferase activity"/>
    <property type="evidence" value="ECO:0007669"/>
    <property type="project" value="TreeGrafter"/>
</dbReference>
<dbReference type="Gene3D" id="3.40.50.2000">
    <property type="entry name" value="Glycogen Phosphorylase B"/>
    <property type="match status" value="2"/>
</dbReference>
<gene>
    <name evidence="6" type="ORF">L484_008416</name>
</gene>
<dbReference type="PANTHER" id="PTHR48047">
    <property type="entry name" value="GLYCOSYLTRANSFERASE"/>
    <property type="match status" value="1"/>
</dbReference>
<evidence type="ECO:0000256" key="3">
    <source>
        <dbReference type="ARBA" id="ARBA00022679"/>
    </source>
</evidence>
<proteinExistence type="inferred from homology"/>
<dbReference type="FunFam" id="3.40.50.2000:FF:000107">
    <property type="entry name" value="Glycosyltransferase"/>
    <property type="match status" value="1"/>
</dbReference>
<dbReference type="SUPFAM" id="SSF53756">
    <property type="entry name" value="UDP-Glycosyltransferase/glycogen phosphorylase"/>
    <property type="match status" value="1"/>
</dbReference>
<dbReference type="Pfam" id="PF00201">
    <property type="entry name" value="UDPGT"/>
    <property type="match status" value="1"/>
</dbReference>
<dbReference type="InterPro" id="IPR035595">
    <property type="entry name" value="UDP_glycos_trans_CS"/>
</dbReference>
<organism evidence="6 7">
    <name type="scientific">Morus notabilis</name>
    <dbReference type="NCBI Taxonomy" id="981085"/>
    <lineage>
        <taxon>Eukaryota</taxon>
        <taxon>Viridiplantae</taxon>
        <taxon>Streptophyta</taxon>
        <taxon>Embryophyta</taxon>
        <taxon>Tracheophyta</taxon>
        <taxon>Spermatophyta</taxon>
        <taxon>Magnoliopsida</taxon>
        <taxon>eudicotyledons</taxon>
        <taxon>Gunneridae</taxon>
        <taxon>Pentapetalae</taxon>
        <taxon>rosids</taxon>
        <taxon>fabids</taxon>
        <taxon>Rosales</taxon>
        <taxon>Moraceae</taxon>
        <taxon>Moreae</taxon>
        <taxon>Morus</taxon>
    </lineage>
</organism>
<evidence type="ECO:0000256" key="2">
    <source>
        <dbReference type="ARBA" id="ARBA00022676"/>
    </source>
</evidence>
<name>W9S8X3_9ROSA</name>
<evidence type="ECO:0000256" key="5">
    <source>
        <dbReference type="RuleBase" id="RU362057"/>
    </source>
</evidence>
<evidence type="ECO:0000256" key="1">
    <source>
        <dbReference type="ARBA" id="ARBA00009995"/>
    </source>
</evidence>
<dbReference type="Proteomes" id="UP000030645">
    <property type="component" value="Unassembled WGS sequence"/>
</dbReference>
<dbReference type="PANTHER" id="PTHR48047:SF51">
    <property type="entry name" value="GLYCOSYLTRANSFERASE"/>
    <property type="match status" value="1"/>
</dbReference>
<sequence length="478" mass="54522">MESAIEPKTDPSPPKRHVVIFPFMSKGHTIPLLHLARLLLRRRISVTFFTTSANRPFIADFLSDTSATIVSLPFPEKLPGIPAGVESTDQLPCMSLFHSFARSTELLKPHFDIALRNLLPHVSFIVSDGFLWWTLDSAAKLGVPRFVSYGMPTYSLLLTRLAIRYGLLHGNCNDDDEVEDSITIPPFPRIKIRKKDFDTAPDRSNFDFVTKAAEATSRSFGILVNSFYEMEKDFVDLFNKEYHCKAWCIGPLLLAEPNLSQENHVNHHPWIYQWLDQKSSVLYVAFGTQAEISPQQMKEIAKGLEESKVSFVWVVRKKEQRDIELPDGFEERVRERGIVVREWVEQREILMHEKVKGFLSHCGWNSVLESVCAAVPILAWPMMAEQPLNAKMVVEELKVGIRVEEETNCDGKSFVKWEELKKKVKELMEGEMGREVRKKVKEVAEMARKAVGEGGSSWKTLEKLIEEACKGVDHASNY</sequence>
<dbReference type="KEGG" id="mnt:21391784"/>
<dbReference type="CDD" id="cd03784">
    <property type="entry name" value="GT1_Gtf-like"/>
    <property type="match status" value="1"/>
</dbReference>
<dbReference type="EMBL" id="KE346265">
    <property type="protein sequence ID" value="EXC31619.1"/>
    <property type="molecule type" value="Genomic_DNA"/>
</dbReference>
<keyword evidence="3 4" id="KW-0808">Transferase</keyword>
<dbReference type="InterPro" id="IPR002213">
    <property type="entry name" value="UDP_glucos_trans"/>
</dbReference>
<dbReference type="EC" id="2.4.1.-" evidence="5"/>
<evidence type="ECO:0000313" key="7">
    <source>
        <dbReference type="Proteomes" id="UP000030645"/>
    </source>
</evidence>
<dbReference type="PROSITE" id="PS00375">
    <property type="entry name" value="UDPGT"/>
    <property type="match status" value="1"/>
</dbReference>
<evidence type="ECO:0000313" key="6">
    <source>
        <dbReference type="EMBL" id="EXC31619.1"/>
    </source>
</evidence>
<comment type="similarity">
    <text evidence="1 4">Belongs to the UDP-glycosyltransferase family.</text>
</comment>
<dbReference type="eggNOG" id="KOG1192">
    <property type="taxonomic scope" value="Eukaryota"/>
</dbReference>
<keyword evidence="7" id="KW-1185">Reference proteome</keyword>
<evidence type="ECO:0000256" key="4">
    <source>
        <dbReference type="RuleBase" id="RU003718"/>
    </source>
</evidence>
<dbReference type="OrthoDB" id="5835829at2759"/>
<reference evidence="7" key="1">
    <citation type="submission" date="2013-01" db="EMBL/GenBank/DDBJ databases">
        <title>Draft Genome Sequence of a Mulberry Tree, Morus notabilis C.K. Schneid.</title>
        <authorList>
            <person name="He N."/>
            <person name="Zhao S."/>
        </authorList>
    </citation>
    <scope>NUCLEOTIDE SEQUENCE</scope>
</reference>